<dbReference type="OrthoDB" id="1072676at2"/>
<dbReference type="STRING" id="1193518.BN13_100068"/>
<organism evidence="3 4">
    <name type="scientific">Nostocoides jenkinsii Ben 74</name>
    <dbReference type="NCBI Taxonomy" id="1193518"/>
    <lineage>
        <taxon>Bacteria</taxon>
        <taxon>Bacillati</taxon>
        <taxon>Actinomycetota</taxon>
        <taxon>Actinomycetes</taxon>
        <taxon>Micrococcales</taxon>
        <taxon>Intrasporangiaceae</taxon>
        <taxon>Nostocoides</taxon>
    </lineage>
</organism>
<evidence type="ECO:0000259" key="2">
    <source>
        <dbReference type="Pfam" id="PF22551"/>
    </source>
</evidence>
<feature type="compositionally biased region" description="Low complexity" evidence="1">
    <location>
        <begin position="1"/>
        <end position="28"/>
    </location>
</feature>
<dbReference type="RefSeq" id="WP_048544322.1">
    <property type="nucleotide sequence ID" value="NZ_HF571038.1"/>
</dbReference>
<evidence type="ECO:0000313" key="3">
    <source>
        <dbReference type="EMBL" id="CCI51399.1"/>
    </source>
</evidence>
<reference evidence="3 4" key="1">
    <citation type="journal article" date="2013" name="ISME J.">
        <title>A metabolic model for members of the genus Tetrasphaera involved in enhanced biological phosphorus removal.</title>
        <authorList>
            <person name="Kristiansen R."/>
            <person name="Nguyen H.T.T."/>
            <person name="Saunders A.M."/>
            <person name="Nielsen J.L."/>
            <person name="Wimmer R."/>
            <person name="Le V.Q."/>
            <person name="McIlroy S.J."/>
            <person name="Petrovski S."/>
            <person name="Seviour R.J."/>
            <person name="Calteau A."/>
            <person name="Nielsen K.L."/>
            <person name="Nielsen P.H."/>
        </authorList>
    </citation>
    <scope>NUCLEOTIDE SEQUENCE [LARGE SCALE GENOMIC DNA]</scope>
    <source>
        <strain evidence="3 4">Ben 74</strain>
    </source>
</reference>
<gene>
    <name evidence="3" type="ORF">BN13_100068</name>
</gene>
<feature type="compositionally biased region" description="Low complexity" evidence="1">
    <location>
        <begin position="162"/>
        <end position="181"/>
    </location>
</feature>
<evidence type="ECO:0000313" key="4">
    <source>
        <dbReference type="Proteomes" id="UP000035720"/>
    </source>
</evidence>
<sequence length="190" mass="20225">MTDPTALPNLPGFGAAPAGGQPEEAPAPLRDRVLEAVTALGLQPEVDQDGDISFTVQDQQMFVRPSDDDAEIVRVFGQWRLSEPVPEGRLERLEVCNEVNAAFNCIKTALADDTLLVTSEHMLPRGADLQSLFQVAIPLVMHAVGLWHQRAMGDEAFAAMQSAADAQTQGQPGPAAPEPGASFGLNGAER</sequence>
<feature type="region of interest" description="Disordered" evidence="1">
    <location>
        <begin position="162"/>
        <end position="190"/>
    </location>
</feature>
<dbReference type="Proteomes" id="UP000035720">
    <property type="component" value="Unassembled WGS sequence"/>
</dbReference>
<dbReference type="AlphaFoldDB" id="A0A077M4I1"/>
<keyword evidence="4" id="KW-1185">Reference proteome</keyword>
<dbReference type="InterPro" id="IPR054343">
    <property type="entry name" value="TY-Chap_M"/>
</dbReference>
<name>A0A077M4I1_9MICO</name>
<proteinExistence type="predicted"/>
<dbReference type="EMBL" id="CAJC01000002">
    <property type="protein sequence ID" value="CCI51399.1"/>
    <property type="molecule type" value="Genomic_DNA"/>
</dbReference>
<dbReference type="Pfam" id="PF22551">
    <property type="entry name" value="TY-Chap1"/>
    <property type="match status" value="1"/>
</dbReference>
<feature type="domain" description="TY-Chap central" evidence="2">
    <location>
        <begin position="29"/>
        <end position="119"/>
    </location>
</feature>
<protein>
    <recommendedName>
        <fullName evidence="2">TY-Chap central domain-containing protein</fullName>
    </recommendedName>
</protein>
<comment type="caution">
    <text evidence="3">The sequence shown here is derived from an EMBL/GenBank/DDBJ whole genome shotgun (WGS) entry which is preliminary data.</text>
</comment>
<evidence type="ECO:0000256" key="1">
    <source>
        <dbReference type="SAM" id="MobiDB-lite"/>
    </source>
</evidence>
<feature type="region of interest" description="Disordered" evidence="1">
    <location>
        <begin position="1"/>
        <end position="29"/>
    </location>
</feature>
<accession>A0A077M4I1</accession>